<reference evidence="9 10" key="1">
    <citation type="journal article" date="2016" name="Sci. Rep.">
        <title>Insights into Adaptations to a Near-Obligate Nematode Endoparasitic Lifestyle from the Finished Genome of Drechmeria coniospora.</title>
        <authorList>
            <person name="Zhang L."/>
            <person name="Zhou Z."/>
            <person name="Guo Q."/>
            <person name="Fokkens L."/>
            <person name="Miskei M."/>
            <person name="Pocsi I."/>
            <person name="Zhang W."/>
            <person name="Chen M."/>
            <person name="Wang L."/>
            <person name="Sun Y."/>
            <person name="Donzelli B.G."/>
            <person name="Gibson D.M."/>
            <person name="Nelson D.R."/>
            <person name="Luo J.G."/>
            <person name="Rep M."/>
            <person name="Liu H."/>
            <person name="Yang S."/>
            <person name="Wang J."/>
            <person name="Krasnoff S.B."/>
            <person name="Xu Y."/>
            <person name="Molnar I."/>
            <person name="Lin M."/>
        </authorList>
    </citation>
    <scope>NUCLEOTIDE SEQUENCE [LARGE SCALE GENOMIC DNA]</scope>
    <source>
        <strain evidence="9 10">ARSEF 6962</strain>
    </source>
</reference>
<keyword evidence="5" id="KW-0067">ATP-binding</keyword>
<dbReference type="EMBL" id="LAYC01000002">
    <property type="protein sequence ID" value="KYK57363.1"/>
    <property type="molecule type" value="Genomic_DNA"/>
</dbReference>
<evidence type="ECO:0000256" key="3">
    <source>
        <dbReference type="ARBA" id="ARBA00022598"/>
    </source>
</evidence>
<dbReference type="InterPro" id="IPR013650">
    <property type="entry name" value="ATP-grasp_succ-CoA_synth-type"/>
</dbReference>
<evidence type="ECO:0000256" key="6">
    <source>
        <dbReference type="SAM" id="MobiDB-lite"/>
    </source>
</evidence>
<dbReference type="Gene3D" id="3.30.1490.20">
    <property type="entry name" value="ATP-grasp fold, A domain"/>
    <property type="match status" value="1"/>
</dbReference>
<dbReference type="Gene3D" id="3.40.50.261">
    <property type="entry name" value="Succinyl-CoA synthetase domains"/>
    <property type="match status" value="1"/>
</dbReference>
<dbReference type="GO" id="GO:0006099">
    <property type="term" value="P:tricarboxylic acid cycle"/>
    <property type="evidence" value="ECO:0007669"/>
    <property type="project" value="UniProtKB-UniPathway"/>
</dbReference>
<feature type="region of interest" description="Disordered" evidence="6">
    <location>
        <begin position="1"/>
        <end position="38"/>
    </location>
</feature>
<dbReference type="GO" id="GO:0004775">
    <property type="term" value="F:succinate-CoA ligase (ADP-forming) activity"/>
    <property type="evidence" value="ECO:0007669"/>
    <property type="project" value="TreeGrafter"/>
</dbReference>
<feature type="region of interest" description="Disordered" evidence="6">
    <location>
        <begin position="134"/>
        <end position="154"/>
    </location>
</feature>
<dbReference type="Pfam" id="PF08442">
    <property type="entry name" value="ATP-grasp_2"/>
    <property type="match status" value="1"/>
</dbReference>
<dbReference type="STRING" id="98403.A0A151GJQ6"/>
<accession>A0A151GJQ6</accession>
<dbReference type="Gene3D" id="3.30.470.20">
    <property type="entry name" value="ATP-grasp fold, B domain"/>
    <property type="match status" value="1"/>
</dbReference>
<dbReference type="InParanoid" id="A0A151GJQ6"/>
<dbReference type="PANTHER" id="PTHR11815">
    <property type="entry name" value="SUCCINYL-COA SYNTHETASE BETA CHAIN"/>
    <property type="match status" value="1"/>
</dbReference>
<dbReference type="InterPro" id="IPR016102">
    <property type="entry name" value="Succinyl-CoA_synth-like"/>
</dbReference>
<evidence type="ECO:0000313" key="9">
    <source>
        <dbReference type="EMBL" id="KYK57363.1"/>
    </source>
</evidence>
<evidence type="ECO:0000256" key="5">
    <source>
        <dbReference type="ARBA" id="ARBA00022840"/>
    </source>
</evidence>
<dbReference type="InterPro" id="IPR005811">
    <property type="entry name" value="SUCC_ACL_C"/>
</dbReference>
<keyword evidence="4" id="KW-0547">Nucleotide-binding</keyword>
<dbReference type="PANTHER" id="PTHR11815:SF1">
    <property type="entry name" value="SUCCINATE--COA LIGASE [ADP-FORMING] SUBUNIT BETA, MITOCHONDRIAL"/>
    <property type="match status" value="1"/>
</dbReference>
<comment type="pathway">
    <text evidence="1">Carbohydrate metabolism; tricarboxylic acid cycle; succinate from succinyl-CoA (ligase route): step 1/1.</text>
</comment>
<keyword evidence="2" id="KW-0816">Tricarboxylic acid cycle</keyword>
<keyword evidence="10" id="KW-1185">Reference proteome</keyword>
<feature type="compositionally biased region" description="Basic residues" evidence="6">
    <location>
        <begin position="136"/>
        <end position="146"/>
    </location>
</feature>
<dbReference type="GO" id="GO:0006104">
    <property type="term" value="P:succinyl-CoA metabolic process"/>
    <property type="evidence" value="ECO:0007669"/>
    <property type="project" value="TreeGrafter"/>
</dbReference>
<evidence type="ECO:0000259" key="8">
    <source>
        <dbReference type="Pfam" id="PF08442"/>
    </source>
</evidence>
<dbReference type="FunFam" id="3.40.50.261:FF:000001">
    <property type="entry name" value="Succinate--CoA ligase [ADP-forming] subunit beta"/>
    <property type="match status" value="1"/>
</dbReference>
<dbReference type="RefSeq" id="XP_040656715.1">
    <property type="nucleotide sequence ID" value="XM_040801682.1"/>
</dbReference>
<keyword evidence="3" id="KW-0436">Ligase</keyword>
<dbReference type="AlphaFoldDB" id="A0A151GJQ6"/>
<dbReference type="InterPro" id="IPR017866">
    <property type="entry name" value="Succ-CoA_synthase_bsu_CS"/>
</dbReference>
<evidence type="ECO:0000313" key="10">
    <source>
        <dbReference type="Proteomes" id="UP000076580"/>
    </source>
</evidence>
<dbReference type="SUPFAM" id="SSF52210">
    <property type="entry name" value="Succinyl-CoA synthetase domains"/>
    <property type="match status" value="1"/>
</dbReference>
<gene>
    <name evidence="9" type="ORF">DCS_04372</name>
</gene>
<evidence type="ECO:0000256" key="4">
    <source>
        <dbReference type="ARBA" id="ARBA00022741"/>
    </source>
</evidence>
<dbReference type="Proteomes" id="UP000076580">
    <property type="component" value="Chromosome 02"/>
</dbReference>
<dbReference type="PROSITE" id="PS01217">
    <property type="entry name" value="SUCCINYL_COA_LIG_3"/>
    <property type="match status" value="1"/>
</dbReference>
<proteinExistence type="predicted"/>
<protein>
    <submittedName>
        <fullName evidence="9">Succinyl-CoA synthetase beta chain</fullName>
    </submittedName>
</protein>
<comment type="caution">
    <text evidence="9">The sequence shown here is derived from an EMBL/GenBank/DDBJ whole genome shotgun (WGS) entry which is preliminary data.</text>
</comment>
<dbReference type="GO" id="GO:0005524">
    <property type="term" value="F:ATP binding"/>
    <property type="evidence" value="ECO:0007669"/>
    <property type="project" value="UniProtKB-KW"/>
</dbReference>
<dbReference type="GO" id="GO:0042709">
    <property type="term" value="C:succinate-CoA ligase complex"/>
    <property type="evidence" value="ECO:0007669"/>
    <property type="project" value="TreeGrafter"/>
</dbReference>
<evidence type="ECO:0000256" key="2">
    <source>
        <dbReference type="ARBA" id="ARBA00022532"/>
    </source>
</evidence>
<dbReference type="UniPathway" id="UPA00223">
    <property type="reaction ID" value="UER00999"/>
</dbReference>
<name>A0A151GJQ6_DRECN</name>
<dbReference type="GO" id="GO:0005739">
    <property type="term" value="C:mitochondrion"/>
    <property type="evidence" value="ECO:0007669"/>
    <property type="project" value="TreeGrafter"/>
</dbReference>
<dbReference type="Pfam" id="PF00549">
    <property type="entry name" value="Ligase_CoA"/>
    <property type="match status" value="1"/>
</dbReference>
<sequence>MVRGTAEHTSQAPNAIVSGKRPPVTNSSATRRAGPASLGNAAAADAGLGPARSIAASVRTSARIVPVSRDACWLLRLWPSPPTPTPWPPRGCRRRAFPASHTRSCAPMRGDGRADEASIRADSPQVLVPQYGRGHDPHHRRHRLTRHSQSGAPVPRGRLVRTVTEAKTAIDEFGPGCRITPQLLPRARVYGRLGGGGRCAGQVVCGPEHGQLVASEMLGQGGRGRQDGLVVGELYVTQSVEAASEWYLAMAIDRESCSPTIAISKKGGRDIDVIARDHPPTLFAFPFQLSRGLTAEVLSSIASELSLSSRERRHLERILQAMHGIFSRRDATLLEINPLVRTADERFLCVDTNFTFDGAAAGRQAELSALRDGSQEVADELEAERHGLVYVKMDGNIGTVVNGAGLAMATNDAVGFCGGASANFLDAGGKATEETMQKAFAIVTRDPTVRAILVNIYGGITRCDMIAASILGASRQMDMRVPMVVRLQGTNAERGLKMLEAADLGLHVESDFGRAAQLVVELANATVVDGEK</sequence>
<dbReference type="InterPro" id="IPR013815">
    <property type="entry name" value="ATP_grasp_subdomain_1"/>
</dbReference>
<dbReference type="GeneID" id="63717015"/>
<feature type="domain" description="ATP-citrate synthase/succinyl-CoA ligase C-terminal" evidence="7">
    <location>
        <begin position="400"/>
        <end position="498"/>
    </location>
</feature>
<dbReference type="SUPFAM" id="SSF56059">
    <property type="entry name" value="Glutathione synthetase ATP-binding domain-like"/>
    <property type="match status" value="1"/>
</dbReference>
<evidence type="ECO:0000259" key="7">
    <source>
        <dbReference type="Pfam" id="PF00549"/>
    </source>
</evidence>
<evidence type="ECO:0000256" key="1">
    <source>
        <dbReference type="ARBA" id="ARBA00005064"/>
    </source>
</evidence>
<organism evidence="9 10">
    <name type="scientific">Drechmeria coniospora</name>
    <name type="common">Nematophagous fungus</name>
    <name type="synonym">Meria coniospora</name>
    <dbReference type="NCBI Taxonomy" id="98403"/>
    <lineage>
        <taxon>Eukaryota</taxon>
        <taxon>Fungi</taxon>
        <taxon>Dikarya</taxon>
        <taxon>Ascomycota</taxon>
        <taxon>Pezizomycotina</taxon>
        <taxon>Sordariomycetes</taxon>
        <taxon>Hypocreomycetidae</taxon>
        <taxon>Hypocreales</taxon>
        <taxon>Ophiocordycipitaceae</taxon>
        <taxon>Drechmeria</taxon>
    </lineage>
</organism>
<feature type="domain" description="ATP-grasp fold succinyl-CoA synthetase-type" evidence="8">
    <location>
        <begin position="149"/>
        <end position="340"/>
    </location>
</feature>